<dbReference type="EMBL" id="RBQX01000105">
    <property type="protein sequence ID" value="RMQ18357.1"/>
    <property type="molecule type" value="Genomic_DNA"/>
</dbReference>
<keyword evidence="2" id="KW-0472">Membrane</keyword>
<dbReference type="Gene3D" id="3.40.50.300">
    <property type="entry name" value="P-loop containing nucleotide triphosphate hydrolases"/>
    <property type="match status" value="1"/>
</dbReference>
<feature type="transmembrane region" description="Helical" evidence="2">
    <location>
        <begin position="748"/>
        <end position="767"/>
    </location>
</feature>
<reference evidence="7 8" key="1">
    <citation type="submission" date="2018-08" db="EMBL/GenBank/DDBJ databases">
        <title>Recombination of ecologically and evolutionarily significant loci maintains genetic cohesion in the Pseudomonas syringae species complex.</title>
        <authorList>
            <person name="Dillon M."/>
            <person name="Thakur S."/>
            <person name="Almeida R.N.D."/>
            <person name="Weir B.S."/>
            <person name="Guttman D.S."/>
        </authorList>
    </citation>
    <scope>NUCLEOTIDE SEQUENCE [LARGE SCALE GENOMIC DNA]</scope>
    <source>
        <strain evidence="6 7">ICMP 4182</strain>
        <strain evidence="4 8">ICMP 6372</strain>
        <strain evidence="5 9">ICMP 867</strain>
    </source>
</reference>
<evidence type="ECO:0000256" key="1">
    <source>
        <dbReference type="SAM" id="Coils"/>
    </source>
</evidence>
<evidence type="ECO:0000313" key="6">
    <source>
        <dbReference type="EMBL" id="RMQ18357.1"/>
    </source>
</evidence>
<dbReference type="EMBL" id="RBPS01000281">
    <property type="protein sequence ID" value="RMO33195.1"/>
    <property type="molecule type" value="Genomic_DNA"/>
</dbReference>
<dbReference type="Proteomes" id="UP000272471">
    <property type="component" value="Unassembled WGS sequence"/>
</dbReference>
<feature type="transmembrane region" description="Helical" evidence="2">
    <location>
        <begin position="873"/>
        <end position="901"/>
    </location>
</feature>
<organism evidence="5 9">
    <name type="scientific">Pseudomonas savastanoi pv. glycinea</name>
    <name type="common">Pseudomonas syringae pv. glycinea</name>
    <dbReference type="NCBI Taxonomy" id="318"/>
    <lineage>
        <taxon>Bacteria</taxon>
        <taxon>Pseudomonadati</taxon>
        <taxon>Pseudomonadota</taxon>
        <taxon>Gammaproteobacteria</taxon>
        <taxon>Pseudomonadales</taxon>
        <taxon>Pseudomonadaceae</taxon>
        <taxon>Pseudomonas</taxon>
    </lineage>
</organism>
<dbReference type="AlphaFoldDB" id="A0A0P9RPR5"/>
<dbReference type="SUPFAM" id="SSF52540">
    <property type="entry name" value="P-loop containing nucleoside triphosphate hydrolases"/>
    <property type="match status" value="1"/>
</dbReference>
<feature type="transmembrane region" description="Helical" evidence="2">
    <location>
        <begin position="710"/>
        <end position="727"/>
    </location>
</feature>
<comment type="caution">
    <text evidence="5">The sequence shown here is derived from an EMBL/GenBank/DDBJ whole genome shotgun (WGS) entry which is preliminary data.</text>
</comment>
<dbReference type="InterPro" id="IPR027417">
    <property type="entry name" value="P-loop_NTPase"/>
</dbReference>
<dbReference type="Proteomes" id="UP000280599">
    <property type="component" value="Unassembled WGS sequence"/>
</dbReference>
<dbReference type="Pfam" id="PF05729">
    <property type="entry name" value="NACHT"/>
    <property type="match status" value="1"/>
</dbReference>
<keyword evidence="2" id="KW-0812">Transmembrane</keyword>
<evidence type="ECO:0000256" key="2">
    <source>
        <dbReference type="SAM" id="Phobius"/>
    </source>
</evidence>
<evidence type="ECO:0000259" key="3">
    <source>
        <dbReference type="Pfam" id="PF05729"/>
    </source>
</evidence>
<name>A0A0P9RPR5_PSESG</name>
<keyword evidence="1" id="KW-0175">Coiled coil</keyword>
<sequence length="1012" mass="114053">MWVSDIKGSANLSEKAFDYAIYMLNTLLNSGEDRGVLNWIITIVALLLLSAITLTMVLRAINKTIELLVKLLGAYKSSGLPMMLNVDNKLKIKRRKQFCNVMISDLGQLSRAENWNDQNFTDLEAEVEIEGGYFANPWDRLRRKKSYGLRKEPSLVRAITSSAERALQLIGEPGSGKSVALRHLAMEFAERGRKSNDGGSIVPLYINLREMEAASSSGISADDVRKFVLENIRRGDADTLSYVRENWNDYCSRGIWLFLFDSFDEIPAVLHSPAGSASVKQYSEAIRMFLDGMGECKGVLASREFKGPEALPWNKLRILPLSGEKQDELIDNSLLPETSLKLVRQHLANSHSSTGSTPLFLTLLCRFVRDEQRAPNNDHDILLRHIDRLAKREPDHLLRRYRFTVDELIQGAERLARLFAENERLSLAPTLDQIKAQLPDEEIPTGSVERLVLALVDCKIGRADVPNAANGDRRFAFAHRRYQEALFVKYLAKTPAAISSEDLLTDPRWREYAVTLLQTCEVSEIQNLLTTGQKILETRSSLQSVAREATHPLPAKVGFFDWDEELAVPLLTLLQEGMSRRLSDVPLGLSEAVCRFLEPRWAAGDTQDRCEVLRLGGLLPPSILLSYLSLTFRNGTAAERAHAFRLATFTPSLPVEIQEQVLEALSDEVIEAKTRADQLSIEALAARLPAAVGAHFVVERGNKIRRRFRLVSRVVSTLLSIIPKRVLDRSKSFIRIRKDSVNRAGKSGVSPVLVTFLPLVMVGFLLFTKLLELSGESDIQRWITVCLLSVAFAMLASICFPYMVRGYGKKVGFVDLLKLARKYSDVNTALVIGKIAAAFIFFMASTVPFGYLVEWASRTILQMPLVSDRGYTYPNMMGIGLIATLLLMYGFGFVLMVRGILKSRKNTRRWTRNLEAVRQKKLSDLDVVYSASDVDELLFWLKYDKQLLNGSEFLRGFSSLTLHKLRLLTEESPQRSGQEIILFPLCLMGEAVNIYKVNSIRQALEPRYRRRH</sequence>
<proteinExistence type="predicted"/>
<dbReference type="EMBL" id="RBPT01000337">
    <property type="protein sequence ID" value="RMO42080.1"/>
    <property type="molecule type" value="Genomic_DNA"/>
</dbReference>
<feature type="transmembrane region" description="Helical" evidence="2">
    <location>
        <begin position="779"/>
        <end position="804"/>
    </location>
</feature>
<evidence type="ECO:0000313" key="5">
    <source>
        <dbReference type="EMBL" id="RMO42080.1"/>
    </source>
</evidence>
<evidence type="ECO:0000313" key="7">
    <source>
        <dbReference type="Proteomes" id="UP000272471"/>
    </source>
</evidence>
<feature type="domain" description="NACHT" evidence="3">
    <location>
        <begin position="168"/>
        <end position="280"/>
    </location>
</feature>
<evidence type="ECO:0000313" key="4">
    <source>
        <dbReference type="EMBL" id="RMO33195.1"/>
    </source>
</evidence>
<feature type="transmembrane region" description="Helical" evidence="2">
    <location>
        <begin position="825"/>
        <end position="853"/>
    </location>
</feature>
<evidence type="ECO:0000313" key="8">
    <source>
        <dbReference type="Proteomes" id="UP000273536"/>
    </source>
</evidence>
<dbReference type="Proteomes" id="UP000273536">
    <property type="component" value="Unassembled WGS sequence"/>
</dbReference>
<protein>
    <submittedName>
        <fullName evidence="5">NTPase-like protein</fullName>
    </submittedName>
</protein>
<dbReference type="InterPro" id="IPR007111">
    <property type="entry name" value="NACHT_NTPase"/>
</dbReference>
<feature type="coiled-coil region" evidence="1">
    <location>
        <begin position="655"/>
        <end position="682"/>
    </location>
</feature>
<keyword evidence="2" id="KW-1133">Transmembrane helix</keyword>
<evidence type="ECO:0000313" key="9">
    <source>
        <dbReference type="Proteomes" id="UP000280599"/>
    </source>
</evidence>
<gene>
    <name evidence="6" type="ORF">ALQ11_04339</name>
    <name evidence="5" type="ORF">ALQ41_00014</name>
    <name evidence="4" type="ORF">ALQ42_00507</name>
</gene>
<accession>A0A0P9RPR5</accession>
<feature type="transmembrane region" description="Helical" evidence="2">
    <location>
        <begin position="36"/>
        <end position="58"/>
    </location>
</feature>